<protein>
    <recommendedName>
        <fullName evidence="7 8">Triosephosphate isomerase</fullName>
        <shortName evidence="7">TIM</shortName>
        <shortName evidence="7">TPI</shortName>
        <ecNumber evidence="7 8">5.3.1.1</ecNumber>
    </recommendedName>
    <alternativeName>
        <fullName evidence="7">Triose-phosphate isomerase</fullName>
    </alternativeName>
</protein>
<dbReference type="PANTHER" id="PTHR21139:SF42">
    <property type="entry name" value="TRIOSEPHOSPHATE ISOMERASE"/>
    <property type="match status" value="1"/>
</dbReference>
<evidence type="ECO:0000256" key="8">
    <source>
        <dbReference type="RuleBase" id="RU363013"/>
    </source>
</evidence>
<feature type="binding site" evidence="7">
    <location>
        <begin position="9"/>
        <end position="11"/>
    </location>
    <ligand>
        <name>substrate</name>
    </ligand>
</feature>
<dbReference type="NCBIfam" id="TIGR00419">
    <property type="entry name" value="tim"/>
    <property type="match status" value="1"/>
</dbReference>
<dbReference type="RefSeq" id="WP_309651942.1">
    <property type="nucleotide sequence ID" value="NZ_JARWAK010000004.1"/>
</dbReference>
<organism evidence="9 10">
    <name type="scientific">Halomonas koreensis</name>
    <dbReference type="NCBI Taxonomy" id="245385"/>
    <lineage>
        <taxon>Bacteria</taxon>
        <taxon>Pseudomonadati</taxon>
        <taxon>Pseudomonadota</taxon>
        <taxon>Gammaproteobacteria</taxon>
        <taxon>Oceanospirillales</taxon>
        <taxon>Halomonadaceae</taxon>
        <taxon>Halomonas</taxon>
    </lineage>
</organism>
<dbReference type="Proteomes" id="UP001264519">
    <property type="component" value="Unassembled WGS sequence"/>
</dbReference>
<dbReference type="Gene3D" id="3.20.20.70">
    <property type="entry name" value="Aldolase class I"/>
    <property type="match status" value="1"/>
</dbReference>
<feature type="binding site" evidence="7">
    <location>
        <position position="172"/>
    </location>
    <ligand>
        <name>substrate</name>
    </ligand>
</feature>
<gene>
    <name evidence="7 9" type="primary">tpiA</name>
    <name evidence="9" type="ORF">QC818_06020</name>
</gene>
<evidence type="ECO:0000256" key="6">
    <source>
        <dbReference type="ARBA" id="ARBA00023235"/>
    </source>
</evidence>
<dbReference type="Pfam" id="PF00121">
    <property type="entry name" value="TIM"/>
    <property type="match status" value="1"/>
</dbReference>
<feature type="binding site" evidence="7">
    <location>
        <position position="211"/>
    </location>
    <ligand>
        <name>substrate</name>
    </ligand>
</feature>
<reference evidence="9 10" key="1">
    <citation type="submission" date="2023-04" db="EMBL/GenBank/DDBJ databases">
        <title>A long-awaited taxogenomic arrangement of the family Halomonadaceae.</title>
        <authorList>
            <person name="De La Haba R."/>
            <person name="Chuvochina M."/>
            <person name="Wittouck S."/>
            <person name="Arahal D.R."/>
            <person name="Sanchez-Porro C."/>
            <person name="Hugenholtz P."/>
            <person name="Ventosa A."/>
        </authorList>
    </citation>
    <scope>NUCLEOTIDE SEQUENCE [LARGE SCALE GENOMIC DNA]</scope>
    <source>
        <strain evidence="9 10">DSM 23530</strain>
    </source>
</reference>
<keyword evidence="6 7" id="KW-0413">Isomerase</keyword>
<evidence type="ECO:0000256" key="2">
    <source>
        <dbReference type="ARBA" id="ARBA00007422"/>
    </source>
</evidence>
<evidence type="ECO:0000256" key="7">
    <source>
        <dbReference type="HAMAP-Rule" id="MF_00147"/>
    </source>
</evidence>
<dbReference type="InterPro" id="IPR013785">
    <property type="entry name" value="Aldolase_TIM"/>
</dbReference>
<comment type="pathway">
    <text evidence="1">Carbohydrate metabolism; erythritol degradation.</text>
</comment>
<evidence type="ECO:0000256" key="1">
    <source>
        <dbReference type="ARBA" id="ARBA00004939"/>
    </source>
</evidence>
<accession>A0ABU1G061</accession>
<comment type="pathway">
    <text evidence="7 8">Carbohydrate biosynthesis; gluconeogenesis.</text>
</comment>
<feature type="active site" description="Proton acceptor" evidence="7">
    <location>
        <position position="166"/>
    </location>
</feature>
<dbReference type="HAMAP" id="MF_00147_B">
    <property type="entry name" value="TIM_B"/>
    <property type="match status" value="1"/>
</dbReference>
<dbReference type="InterPro" id="IPR035990">
    <property type="entry name" value="TIM_sf"/>
</dbReference>
<comment type="pathway">
    <text evidence="7 8">Carbohydrate degradation; glycolysis; D-glyceraldehyde 3-phosphate from glycerone phosphate: step 1/1.</text>
</comment>
<dbReference type="EC" id="5.3.1.1" evidence="7 8"/>
<dbReference type="SUPFAM" id="SSF51351">
    <property type="entry name" value="Triosephosphate isomerase (TIM)"/>
    <property type="match status" value="1"/>
</dbReference>
<dbReference type="InterPro" id="IPR022896">
    <property type="entry name" value="TrioseP_Isoase_bac/euk"/>
</dbReference>
<keyword evidence="3 7" id="KW-0312">Gluconeogenesis</keyword>
<keyword evidence="10" id="KW-1185">Reference proteome</keyword>
<dbReference type="PROSITE" id="PS00171">
    <property type="entry name" value="TIM_1"/>
    <property type="match status" value="1"/>
</dbReference>
<dbReference type="EMBL" id="JARWAK010000004">
    <property type="protein sequence ID" value="MDR5866339.1"/>
    <property type="molecule type" value="Genomic_DNA"/>
</dbReference>
<dbReference type="InterPro" id="IPR000652">
    <property type="entry name" value="Triosephosphate_isomerase"/>
</dbReference>
<comment type="caution">
    <text evidence="9">The sequence shown here is derived from an EMBL/GenBank/DDBJ whole genome shotgun (WGS) entry which is preliminary data.</text>
</comment>
<evidence type="ECO:0000313" key="9">
    <source>
        <dbReference type="EMBL" id="MDR5866339.1"/>
    </source>
</evidence>
<dbReference type="InterPro" id="IPR020861">
    <property type="entry name" value="Triosephosphate_isomerase_AS"/>
</dbReference>
<evidence type="ECO:0000256" key="3">
    <source>
        <dbReference type="ARBA" id="ARBA00022432"/>
    </source>
</evidence>
<comment type="similarity">
    <text evidence="2 7 8">Belongs to the triosephosphate isomerase family.</text>
</comment>
<dbReference type="GO" id="GO:0004807">
    <property type="term" value="F:triose-phosphate isomerase activity"/>
    <property type="evidence" value="ECO:0007669"/>
    <property type="project" value="UniProtKB-EC"/>
</dbReference>
<comment type="subcellular location">
    <subcellularLocation>
        <location evidence="7 8">Cytoplasm</location>
    </subcellularLocation>
</comment>
<comment type="subunit">
    <text evidence="7 8">Homodimer.</text>
</comment>
<comment type="catalytic activity">
    <reaction evidence="7 8">
        <text>D-glyceraldehyde 3-phosphate = dihydroxyacetone phosphate</text>
        <dbReference type="Rhea" id="RHEA:18585"/>
        <dbReference type="ChEBI" id="CHEBI:57642"/>
        <dbReference type="ChEBI" id="CHEBI:59776"/>
        <dbReference type="EC" id="5.3.1.1"/>
    </reaction>
</comment>
<keyword evidence="5 7" id="KW-0324">Glycolysis</keyword>
<dbReference type="CDD" id="cd00311">
    <property type="entry name" value="TIM"/>
    <property type="match status" value="1"/>
</dbReference>
<name>A0ABU1G061_9GAMM</name>
<feature type="active site" description="Electrophile" evidence="7">
    <location>
        <position position="94"/>
    </location>
</feature>
<comment type="function">
    <text evidence="7">Involved in the gluconeogenesis. Catalyzes stereospecifically the conversion of dihydroxyacetone phosphate (DHAP) to D-glyceraldehyde-3-phosphate (G3P).</text>
</comment>
<evidence type="ECO:0000256" key="5">
    <source>
        <dbReference type="ARBA" id="ARBA00023152"/>
    </source>
</evidence>
<dbReference type="PANTHER" id="PTHR21139">
    <property type="entry name" value="TRIOSEPHOSPHATE ISOMERASE"/>
    <property type="match status" value="1"/>
</dbReference>
<keyword evidence="4 7" id="KW-0963">Cytoplasm</keyword>
<evidence type="ECO:0000313" key="10">
    <source>
        <dbReference type="Proteomes" id="UP001264519"/>
    </source>
</evidence>
<proteinExistence type="inferred from homology"/>
<dbReference type="PROSITE" id="PS51440">
    <property type="entry name" value="TIM_2"/>
    <property type="match status" value="1"/>
</dbReference>
<sequence length="249" mass="25889">MPTPLIAGNWKMNGSRDLVEAFGRAFEEAALPAGVEVALMVPFPFLEAAGRAFAGTPVALGAQTLSDRPAGAFTGEVSGEMLRDCGASQVLVGHSERRTLFGEDDAAVLARVRAALGVGLTPVLCLGETLEERDAGRTEAVVLGQLEAVFDALSPGERARLVIAYEPVWAIGTGRTATPEQAQAVHGALRARLRRYDAALAEGMRLLYGGSMKADNAAELLAQPDIDGGLVGGASLKVDDFLAICQSAG</sequence>
<feature type="binding site" evidence="7">
    <location>
        <begin position="232"/>
        <end position="233"/>
    </location>
    <ligand>
        <name>substrate</name>
    </ligand>
</feature>
<evidence type="ECO:0000256" key="4">
    <source>
        <dbReference type="ARBA" id="ARBA00022490"/>
    </source>
</evidence>